<dbReference type="EMBL" id="CP021422">
    <property type="protein sequence ID" value="ASB40549.1"/>
    <property type="molecule type" value="Genomic_DNA"/>
</dbReference>
<reference evidence="1" key="1">
    <citation type="journal article" date="2017" name="Genome Announc.">
        <title>High-Quality Whole-Genome Sequences of the Oligo-Mouse-Microbiota Bacterial Community.</title>
        <authorList>
            <person name="Garzetti D."/>
            <person name="Brugiroux S."/>
            <person name="Bunk B."/>
            <person name="Pukall R."/>
            <person name="McCoy K.D."/>
            <person name="Macpherson A.J."/>
            <person name="Stecher B."/>
        </authorList>
    </citation>
    <scope>NUCLEOTIDE SEQUENCE</scope>
    <source>
        <strain evidence="1">KB18</strain>
    </source>
</reference>
<evidence type="ECO:0000313" key="3">
    <source>
        <dbReference type="Proteomes" id="UP000196710"/>
    </source>
</evidence>
<gene>
    <name evidence="1" type="ORF">ADH66_07680</name>
    <name evidence="2" type="ORF">I5Q82_17730</name>
</gene>
<name>A0A1Z2XQ65_9FIRM</name>
<organism evidence="2 4">
    <name type="scientific">Acutalibacter muris</name>
    <dbReference type="NCBI Taxonomy" id="1796620"/>
    <lineage>
        <taxon>Bacteria</taxon>
        <taxon>Bacillati</taxon>
        <taxon>Bacillota</taxon>
        <taxon>Clostridia</taxon>
        <taxon>Eubacteriales</taxon>
        <taxon>Acutalibacteraceae</taxon>
        <taxon>Acutalibacter</taxon>
    </lineage>
</organism>
<dbReference type="Proteomes" id="UP000196710">
    <property type="component" value="Chromosome"/>
</dbReference>
<dbReference type="RefSeq" id="WP_066533821.1">
    <property type="nucleotide sequence ID" value="NZ_CAJTCQ010000010.1"/>
</dbReference>
<evidence type="ECO:0000313" key="2">
    <source>
        <dbReference type="EMBL" id="QQR29832.1"/>
    </source>
</evidence>
<proteinExistence type="predicted"/>
<sequence>MGAYQTKEALEQNLRDAGCEERCVREFMQDLEQDRMQAGLRLLNQHRRSLLDAMHREQKRIDCLDYLLYQIRKNNI</sequence>
<dbReference type="EMBL" id="CP065321">
    <property type="protein sequence ID" value="QQR29832.1"/>
    <property type="molecule type" value="Genomic_DNA"/>
</dbReference>
<keyword evidence="3" id="KW-1185">Reference proteome</keyword>
<dbReference type="Proteomes" id="UP000596035">
    <property type="component" value="Chromosome"/>
</dbReference>
<reference evidence="2 4" key="3">
    <citation type="submission" date="2020-11" db="EMBL/GenBank/DDBJ databases">
        <title>Closed and high quality bacterial genomes of the OMM12 community.</title>
        <authorList>
            <person name="Marbouty M."/>
            <person name="Lamy-Besnier Q."/>
            <person name="Debarbieux L."/>
            <person name="Koszul R."/>
        </authorList>
    </citation>
    <scope>NUCLEOTIDE SEQUENCE [LARGE SCALE GENOMIC DNA]</scope>
    <source>
        <strain evidence="2 4">KB18</strain>
    </source>
</reference>
<evidence type="ECO:0000313" key="4">
    <source>
        <dbReference type="Proteomes" id="UP000596035"/>
    </source>
</evidence>
<reference evidence="3" key="2">
    <citation type="submission" date="2017-05" db="EMBL/GenBank/DDBJ databases">
        <title>Improved OligoMM genomes.</title>
        <authorList>
            <person name="Garzetti D."/>
        </authorList>
    </citation>
    <scope>NUCLEOTIDE SEQUENCE [LARGE SCALE GENOMIC DNA]</scope>
    <source>
        <strain evidence="3">KB18</strain>
    </source>
</reference>
<dbReference type="AlphaFoldDB" id="A0A1Z2XQ65"/>
<protein>
    <submittedName>
        <fullName evidence="2">Uncharacterized protein</fullName>
    </submittedName>
</protein>
<accession>A0A1Z2XQ65</accession>
<dbReference type="KEGG" id="amur:ADH66_07680"/>
<evidence type="ECO:0000313" key="1">
    <source>
        <dbReference type="EMBL" id="ASB40549.1"/>
    </source>
</evidence>